<protein>
    <recommendedName>
        <fullName evidence="4">CopG family transcriptional regulator</fullName>
    </recommendedName>
</protein>
<name>A0ABV9EBP9_9ACTN</name>
<keyword evidence="3" id="KW-1185">Reference proteome</keyword>
<sequence length="77" mass="8402">MAMLTVQIDAKAEKALAELTADGRSANDVVREALLISNHLRRMELARTEAQELANDLEDLAEIRAIRQDFGVTPGPG</sequence>
<gene>
    <name evidence="2" type="ORF">ACFO8L_12645</name>
</gene>
<keyword evidence="1" id="KW-0175">Coiled coil</keyword>
<comment type="caution">
    <text evidence="2">The sequence shown here is derived from an EMBL/GenBank/DDBJ whole genome shotgun (WGS) entry which is preliminary data.</text>
</comment>
<organism evidence="2 3">
    <name type="scientific">Sphaerisporangium corydalis</name>
    <dbReference type="NCBI Taxonomy" id="1441875"/>
    <lineage>
        <taxon>Bacteria</taxon>
        <taxon>Bacillati</taxon>
        <taxon>Actinomycetota</taxon>
        <taxon>Actinomycetes</taxon>
        <taxon>Streptosporangiales</taxon>
        <taxon>Streptosporangiaceae</taxon>
        <taxon>Sphaerisporangium</taxon>
    </lineage>
</organism>
<dbReference type="EMBL" id="JBHSFN010000006">
    <property type="protein sequence ID" value="MFC4586931.1"/>
    <property type="molecule type" value="Genomic_DNA"/>
</dbReference>
<evidence type="ECO:0000313" key="2">
    <source>
        <dbReference type="EMBL" id="MFC4586931.1"/>
    </source>
</evidence>
<evidence type="ECO:0008006" key="4">
    <source>
        <dbReference type="Google" id="ProtNLM"/>
    </source>
</evidence>
<reference evidence="3" key="1">
    <citation type="journal article" date="2019" name="Int. J. Syst. Evol. Microbiol.">
        <title>The Global Catalogue of Microorganisms (GCM) 10K type strain sequencing project: providing services to taxonomists for standard genome sequencing and annotation.</title>
        <authorList>
            <consortium name="The Broad Institute Genomics Platform"/>
            <consortium name="The Broad Institute Genome Sequencing Center for Infectious Disease"/>
            <person name="Wu L."/>
            <person name="Ma J."/>
        </authorList>
    </citation>
    <scope>NUCLEOTIDE SEQUENCE [LARGE SCALE GENOMIC DNA]</scope>
    <source>
        <strain evidence="3">CCUG 49560</strain>
    </source>
</reference>
<evidence type="ECO:0000313" key="3">
    <source>
        <dbReference type="Proteomes" id="UP001595891"/>
    </source>
</evidence>
<dbReference type="RefSeq" id="WP_262848967.1">
    <property type="nucleotide sequence ID" value="NZ_JANZYP010000079.1"/>
</dbReference>
<evidence type="ECO:0000256" key="1">
    <source>
        <dbReference type="SAM" id="Coils"/>
    </source>
</evidence>
<accession>A0ABV9EBP9</accession>
<feature type="coiled-coil region" evidence="1">
    <location>
        <begin position="36"/>
        <end position="63"/>
    </location>
</feature>
<proteinExistence type="predicted"/>
<dbReference type="Proteomes" id="UP001595891">
    <property type="component" value="Unassembled WGS sequence"/>
</dbReference>